<feature type="chain" id="PRO_5031260534" description="Thioredoxin domain-containing protein" evidence="5">
    <location>
        <begin position="26"/>
        <end position="349"/>
    </location>
</feature>
<dbReference type="PANTHER" id="PTHR45663:SF11">
    <property type="entry name" value="GEO12009P1"/>
    <property type="match status" value="1"/>
</dbReference>
<dbReference type="PANTHER" id="PTHR45663">
    <property type="entry name" value="GEO12009P1"/>
    <property type="match status" value="1"/>
</dbReference>
<evidence type="ECO:0000313" key="7">
    <source>
        <dbReference type="EMBL" id="CAD9589515.1"/>
    </source>
</evidence>
<keyword evidence="5" id="KW-0732">Signal</keyword>
<dbReference type="SUPFAM" id="SSF52833">
    <property type="entry name" value="Thioredoxin-like"/>
    <property type="match status" value="1"/>
</dbReference>
<organism evidence="7">
    <name type="scientific">Skeletonema marinoi</name>
    <dbReference type="NCBI Taxonomy" id="267567"/>
    <lineage>
        <taxon>Eukaryota</taxon>
        <taxon>Sar</taxon>
        <taxon>Stramenopiles</taxon>
        <taxon>Ochrophyta</taxon>
        <taxon>Bacillariophyta</taxon>
        <taxon>Coscinodiscophyceae</taxon>
        <taxon>Thalassiosirophycidae</taxon>
        <taxon>Thalassiosirales</taxon>
        <taxon>Skeletonemataceae</taxon>
        <taxon>Skeletonema</taxon>
        <taxon>Skeletonema marinoi-dohrnii complex</taxon>
    </lineage>
</organism>
<evidence type="ECO:0000256" key="3">
    <source>
        <dbReference type="ARBA" id="ARBA00023157"/>
    </source>
</evidence>
<dbReference type="CDD" id="cd02947">
    <property type="entry name" value="TRX_family"/>
    <property type="match status" value="1"/>
</dbReference>
<dbReference type="AlphaFoldDB" id="A0A7S2KYQ1"/>
<evidence type="ECO:0000259" key="6">
    <source>
        <dbReference type="PROSITE" id="PS51352"/>
    </source>
</evidence>
<proteinExistence type="predicted"/>
<sequence>MNTCKRLGSLVFAVACITCRHQAYAFAPPKISTITRQPSSSCNHPLVVNSVTDDSATDVTLTNPADMRLREIQSELKERNVSYADCFDRESLVKRLLEARENNPVVAVTEKEEASTPQPTESSQTAKPDDGDVTAKDDATTTMSPDADAAFDKEATIAELRELRVKVLKEKLSEYKVRWGTFNEKEQMVQALCNAMEQRFIQSKNFSRSGSIIPGEVTDVTESVLLEEMGWLESDVNNGVATKPAIADDKDTLPHSPILLDVYATWCGPCKMVAPQLEAAAQELGPTCRIMKIDSDKYQRLASVLRIGGLPTLVYFDGGNVSKEVKRVEGALMKDGILDLVNECGSMAR</sequence>
<dbReference type="GO" id="GO:0015035">
    <property type="term" value="F:protein-disulfide reductase activity"/>
    <property type="evidence" value="ECO:0007669"/>
    <property type="project" value="TreeGrafter"/>
</dbReference>
<gene>
    <name evidence="7" type="ORF">SMAR0320_LOCUS6443</name>
</gene>
<dbReference type="InterPro" id="IPR017937">
    <property type="entry name" value="Thioredoxin_CS"/>
</dbReference>
<evidence type="ECO:0000256" key="2">
    <source>
        <dbReference type="ARBA" id="ARBA00022982"/>
    </source>
</evidence>
<feature type="domain" description="Thioredoxin" evidence="6">
    <location>
        <begin position="231"/>
        <end position="346"/>
    </location>
</feature>
<accession>A0A7S2KYQ1</accession>
<feature type="signal peptide" evidence="5">
    <location>
        <begin position="1"/>
        <end position="25"/>
    </location>
</feature>
<protein>
    <recommendedName>
        <fullName evidence="6">Thioredoxin domain-containing protein</fullName>
    </recommendedName>
</protein>
<feature type="region of interest" description="Disordered" evidence="4">
    <location>
        <begin position="106"/>
        <end position="147"/>
    </location>
</feature>
<keyword evidence="1" id="KW-0813">Transport</keyword>
<dbReference type="Gene3D" id="3.40.30.10">
    <property type="entry name" value="Glutaredoxin"/>
    <property type="match status" value="1"/>
</dbReference>
<evidence type="ECO:0000256" key="5">
    <source>
        <dbReference type="SAM" id="SignalP"/>
    </source>
</evidence>
<evidence type="ECO:0000256" key="1">
    <source>
        <dbReference type="ARBA" id="ARBA00022448"/>
    </source>
</evidence>
<keyword evidence="2" id="KW-0249">Electron transport</keyword>
<dbReference type="InterPro" id="IPR013766">
    <property type="entry name" value="Thioredoxin_domain"/>
</dbReference>
<feature type="compositionally biased region" description="Polar residues" evidence="4">
    <location>
        <begin position="115"/>
        <end position="126"/>
    </location>
</feature>
<evidence type="ECO:0000256" key="4">
    <source>
        <dbReference type="SAM" id="MobiDB-lite"/>
    </source>
</evidence>
<dbReference type="GO" id="GO:0005737">
    <property type="term" value="C:cytoplasm"/>
    <property type="evidence" value="ECO:0007669"/>
    <property type="project" value="TreeGrafter"/>
</dbReference>
<feature type="compositionally biased region" description="Basic and acidic residues" evidence="4">
    <location>
        <begin position="127"/>
        <end position="139"/>
    </location>
</feature>
<dbReference type="PROSITE" id="PS00194">
    <property type="entry name" value="THIOREDOXIN_1"/>
    <property type="match status" value="1"/>
</dbReference>
<dbReference type="PRINTS" id="PR00421">
    <property type="entry name" value="THIOREDOXIN"/>
</dbReference>
<dbReference type="PROSITE" id="PS51352">
    <property type="entry name" value="THIOREDOXIN_2"/>
    <property type="match status" value="1"/>
</dbReference>
<name>A0A7S2KYQ1_9STRA</name>
<dbReference type="EMBL" id="HBGZ01008971">
    <property type="protein sequence ID" value="CAD9589515.1"/>
    <property type="molecule type" value="Transcribed_RNA"/>
</dbReference>
<dbReference type="InterPro" id="IPR036249">
    <property type="entry name" value="Thioredoxin-like_sf"/>
</dbReference>
<keyword evidence="3" id="KW-1015">Disulfide bond</keyword>
<dbReference type="Pfam" id="PF00085">
    <property type="entry name" value="Thioredoxin"/>
    <property type="match status" value="1"/>
</dbReference>
<reference evidence="7" key="1">
    <citation type="submission" date="2021-01" db="EMBL/GenBank/DDBJ databases">
        <authorList>
            <person name="Corre E."/>
            <person name="Pelletier E."/>
            <person name="Niang G."/>
            <person name="Scheremetjew M."/>
            <person name="Finn R."/>
            <person name="Kale V."/>
            <person name="Holt S."/>
            <person name="Cochrane G."/>
            <person name="Meng A."/>
            <person name="Brown T."/>
            <person name="Cohen L."/>
        </authorList>
    </citation>
    <scope>NUCLEOTIDE SEQUENCE</scope>
    <source>
        <strain evidence="7">SM1012Den-03</strain>
    </source>
</reference>